<dbReference type="SUPFAM" id="SSF54495">
    <property type="entry name" value="UBC-like"/>
    <property type="match status" value="1"/>
</dbReference>
<dbReference type="GeneID" id="34610220"/>
<evidence type="ECO:0000313" key="3">
    <source>
        <dbReference type="Proteomes" id="UP000184188"/>
    </source>
</evidence>
<dbReference type="PANTHER" id="PTHR15955:SF10">
    <property type="entry name" value="DUF1115 DOMAIN PROTEIN (AFU_ORTHOLOGUE AFUA_5G14750)"/>
    <property type="match status" value="1"/>
</dbReference>
<dbReference type="InterPro" id="IPR059181">
    <property type="entry name" value="RWDD2A-B_C"/>
</dbReference>
<dbReference type="InterPro" id="IPR016135">
    <property type="entry name" value="UBQ-conjugating_enzyme/RWD"/>
</dbReference>
<dbReference type="Proteomes" id="UP000184188">
    <property type="component" value="Unassembled WGS sequence"/>
</dbReference>
<gene>
    <name evidence="2" type="ORF">ASPZODRAFT_135296</name>
</gene>
<dbReference type="OrthoDB" id="432412at2759"/>
<dbReference type="RefSeq" id="XP_022578984.1">
    <property type="nucleotide sequence ID" value="XM_022723755.1"/>
</dbReference>
<evidence type="ECO:0000259" key="1">
    <source>
        <dbReference type="Pfam" id="PF06544"/>
    </source>
</evidence>
<dbReference type="Pfam" id="PF06544">
    <property type="entry name" value="Prp3_C"/>
    <property type="match status" value="1"/>
</dbReference>
<dbReference type="EMBL" id="KV878348">
    <property type="protein sequence ID" value="OJJ44474.1"/>
    <property type="molecule type" value="Genomic_DNA"/>
</dbReference>
<dbReference type="PANTHER" id="PTHR15955">
    <property type="entry name" value="RWD DOMAIN CONTAINING PROTEIN 2"/>
    <property type="match status" value="1"/>
</dbReference>
<accession>A0A1L9SBD3</accession>
<reference evidence="3" key="1">
    <citation type="journal article" date="2017" name="Genome Biol.">
        <title>Comparative genomics reveals high biological diversity and specific adaptations in the industrially and medically important fungal genus Aspergillus.</title>
        <authorList>
            <person name="de Vries R.P."/>
            <person name="Riley R."/>
            <person name="Wiebenga A."/>
            <person name="Aguilar-Osorio G."/>
            <person name="Amillis S."/>
            <person name="Uchima C.A."/>
            <person name="Anderluh G."/>
            <person name="Asadollahi M."/>
            <person name="Askin M."/>
            <person name="Barry K."/>
            <person name="Battaglia E."/>
            <person name="Bayram O."/>
            <person name="Benocci T."/>
            <person name="Braus-Stromeyer S.A."/>
            <person name="Caldana C."/>
            <person name="Canovas D."/>
            <person name="Cerqueira G.C."/>
            <person name="Chen F."/>
            <person name="Chen W."/>
            <person name="Choi C."/>
            <person name="Clum A."/>
            <person name="Dos Santos R.A."/>
            <person name="Damasio A.R."/>
            <person name="Diallinas G."/>
            <person name="Emri T."/>
            <person name="Fekete E."/>
            <person name="Flipphi M."/>
            <person name="Freyberg S."/>
            <person name="Gallo A."/>
            <person name="Gournas C."/>
            <person name="Habgood R."/>
            <person name="Hainaut M."/>
            <person name="Harispe M.L."/>
            <person name="Henrissat B."/>
            <person name="Hilden K.S."/>
            <person name="Hope R."/>
            <person name="Hossain A."/>
            <person name="Karabika E."/>
            <person name="Karaffa L."/>
            <person name="Karanyi Z."/>
            <person name="Krasevec N."/>
            <person name="Kuo A."/>
            <person name="Kusch H."/>
            <person name="LaButti K."/>
            <person name="Lagendijk E.L."/>
            <person name="Lapidus A."/>
            <person name="Levasseur A."/>
            <person name="Lindquist E."/>
            <person name="Lipzen A."/>
            <person name="Logrieco A.F."/>
            <person name="MacCabe A."/>
            <person name="Maekelae M.R."/>
            <person name="Malavazi I."/>
            <person name="Melin P."/>
            <person name="Meyer V."/>
            <person name="Mielnichuk N."/>
            <person name="Miskei M."/>
            <person name="Molnar A.P."/>
            <person name="Mule G."/>
            <person name="Ngan C.Y."/>
            <person name="Orejas M."/>
            <person name="Orosz E."/>
            <person name="Ouedraogo J.P."/>
            <person name="Overkamp K.M."/>
            <person name="Park H.-S."/>
            <person name="Perrone G."/>
            <person name="Piumi F."/>
            <person name="Punt P.J."/>
            <person name="Ram A.F."/>
            <person name="Ramon A."/>
            <person name="Rauscher S."/>
            <person name="Record E."/>
            <person name="Riano-Pachon D.M."/>
            <person name="Robert V."/>
            <person name="Roehrig J."/>
            <person name="Ruller R."/>
            <person name="Salamov A."/>
            <person name="Salih N.S."/>
            <person name="Samson R.A."/>
            <person name="Sandor E."/>
            <person name="Sanguinetti M."/>
            <person name="Schuetze T."/>
            <person name="Sepcic K."/>
            <person name="Shelest E."/>
            <person name="Sherlock G."/>
            <person name="Sophianopoulou V."/>
            <person name="Squina F.M."/>
            <person name="Sun H."/>
            <person name="Susca A."/>
            <person name="Todd R.B."/>
            <person name="Tsang A."/>
            <person name="Unkles S.E."/>
            <person name="van de Wiele N."/>
            <person name="van Rossen-Uffink D."/>
            <person name="Oliveira J.V."/>
            <person name="Vesth T.C."/>
            <person name="Visser J."/>
            <person name="Yu J.-H."/>
            <person name="Zhou M."/>
            <person name="Andersen M.R."/>
            <person name="Archer D.B."/>
            <person name="Baker S.E."/>
            <person name="Benoit I."/>
            <person name="Brakhage A.A."/>
            <person name="Braus G.H."/>
            <person name="Fischer R."/>
            <person name="Frisvad J.C."/>
            <person name="Goldman G.H."/>
            <person name="Houbraken J."/>
            <person name="Oakley B."/>
            <person name="Pocsi I."/>
            <person name="Scazzocchio C."/>
            <person name="Seiboth B."/>
            <person name="vanKuyk P.A."/>
            <person name="Wortman J."/>
            <person name="Dyer P.S."/>
            <person name="Grigoriev I.V."/>
        </authorList>
    </citation>
    <scope>NUCLEOTIDE SEQUENCE [LARGE SCALE GENOMIC DNA]</scope>
    <source>
        <strain evidence="3">CBS 506.65</strain>
    </source>
</reference>
<feature type="domain" description="Small nuclear ribonucleoprotein Prp3 C-terminal" evidence="1">
    <location>
        <begin position="155"/>
        <end position="233"/>
    </location>
</feature>
<dbReference type="InterPro" id="IPR017359">
    <property type="entry name" value="Phi-like"/>
</dbReference>
<dbReference type="InterPro" id="IPR010541">
    <property type="entry name" value="Prp3_C"/>
</dbReference>
<dbReference type="CDD" id="cd24163">
    <property type="entry name" value="RWDD2_C"/>
    <property type="match status" value="1"/>
</dbReference>
<dbReference type="STRING" id="1073090.A0A1L9SBD3"/>
<dbReference type="VEuPathDB" id="FungiDB:ASPZODRAFT_135296"/>
<name>A0A1L9SBD3_9EURO</name>
<sequence length="280" mass="31268">MDPLSTIDLLTAMFPSPGELDIPPSTLQSIEKLRAWSEDSKTTPLSGIPTSLLLAVRLPIAEDKSIQVNLSIPVSLDQQGEEEELPVSYSLRQPDWMSKAEVSRLSTAMPVDDVFAAFEYLQETALDFMNTQSETIATVDTTTATTVTPTLVRVWFYFPSLSTRGKRDDLVKYAPLYNLSGFVLAGKPGILCLEGDPGDIDEYMAFIKTHSWGDIPSHQKKVSERFREVEGVQRRFSCMEEITDSLGERSGQRVNRGDMQALQVWLKARGLQEAFNKVLL</sequence>
<dbReference type="PIRSF" id="PIRSF038021">
    <property type="entry name" value="UCP038021_RWDD2"/>
    <property type="match status" value="1"/>
</dbReference>
<dbReference type="AlphaFoldDB" id="A0A1L9SBD3"/>
<evidence type="ECO:0000313" key="2">
    <source>
        <dbReference type="EMBL" id="OJJ44474.1"/>
    </source>
</evidence>
<proteinExistence type="predicted"/>
<keyword evidence="3" id="KW-1185">Reference proteome</keyword>
<protein>
    <recommendedName>
        <fullName evidence="1">Small nuclear ribonucleoprotein Prp3 C-terminal domain-containing protein</fullName>
    </recommendedName>
</protein>
<organism evidence="2 3">
    <name type="scientific">Penicilliopsis zonata CBS 506.65</name>
    <dbReference type="NCBI Taxonomy" id="1073090"/>
    <lineage>
        <taxon>Eukaryota</taxon>
        <taxon>Fungi</taxon>
        <taxon>Dikarya</taxon>
        <taxon>Ascomycota</taxon>
        <taxon>Pezizomycotina</taxon>
        <taxon>Eurotiomycetes</taxon>
        <taxon>Eurotiomycetidae</taxon>
        <taxon>Eurotiales</taxon>
        <taxon>Aspergillaceae</taxon>
        <taxon>Penicilliopsis</taxon>
    </lineage>
</organism>